<dbReference type="InterPro" id="IPR003961">
    <property type="entry name" value="FN3_dom"/>
</dbReference>
<dbReference type="SUPFAM" id="SSF49265">
    <property type="entry name" value="Fibronectin type III"/>
    <property type="match status" value="1"/>
</dbReference>
<dbReference type="InterPro" id="IPR013783">
    <property type="entry name" value="Ig-like_fold"/>
</dbReference>
<gene>
    <name evidence="2" type="ORF">G4D72_13245</name>
</gene>
<evidence type="ECO:0000259" key="1">
    <source>
        <dbReference type="PROSITE" id="PS50853"/>
    </source>
</evidence>
<name>A0ABX0I7F2_9FLAO</name>
<reference evidence="2 3" key="1">
    <citation type="submission" date="2020-02" db="EMBL/GenBank/DDBJ databases">
        <authorList>
            <person name="Chen W.-M."/>
        </authorList>
    </citation>
    <scope>NUCLEOTIDE SEQUENCE [LARGE SCALE GENOMIC DNA]</scope>
    <source>
        <strain evidence="2 3">KDG-16</strain>
    </source>
</reference>
<sequence length="354" mass="37706">SQATNYMAGNDVFYTFTPTFTGNIAITLSPTNASSSIHVYNACPGTAGATCLGGVANTNANPRNIIPFGVVAGTTYYIIISSSAAQQTVGYTLTIQQVFCNQPTALTATNITTTSADLSWTSDAGITSWQYSFAPAPYGLPTGTTFPTATTNTGVTVTGIPGVSYQYYVRAVCSDGNTSIWSGPFTYTLPQVATPLNFTDGFETLTGWTVNNSTQANKWAVGTSVNNGGTHALYITDTNGQTNTYNNTATSIVHAYKDFVIPAGATQLDFTFDWRSVGEVQDYIRVWTVPTTFTPAAGTLITAVPNSRIKVGNDFNSNSNFTTQNYTLNAVPYAGGNMRVVFEWRNNNTAGNQP</sequence>
<dbReference type="InterPro" id="IPR036116">
    <property type="entry name" value="FN3_sf"/>
</dbReference>
<dbReference type="EMBL" id="JAAJBT010000020">
    <property type="protein sequence ID" value="NHM03066.1"/>
    <property type="molecule type" value="Genomic_DNA"/>
</dbReference>
<dbReference type="PROSITE" id="PS50853">
    <property type="entry name" value="FN3"/>
    <property type="match status" value="1"/>
</dbReference>
<organism evidence="2 3">
    <name type="scientific">Flavobacterium difficile</name>
    <dbReference type="NCBI Taxonomy" id="2709659"/>
    <lineage>
        <taxon>Bacteria</taxon>
        <taxon>Pseudomonadati</taxon>
        <taxon>Bacteroidota</taxon>
        <taxon>Flavobacteriia</taxon>
        <taxon>Flavobacteriales</taxon>
        <taxon>Flavobacteriaceae</taxon>
        <taxon>Flavobacterium</taxon>
    </lineage>
</organism>
<evidence type="ECO:0000313" key="2">
    <source>
        <dbReference type="EMBL" id="NHM03066.1"/>
    </source>
</evidence>
<evidence type="ECO:0000313" key="3">
    <source>
        <dbReference type="Proteomes" id="UP000800984"/>
    </source>
</evidence>
<dbReference type="Gene3D" id="2.60.40.10">
    <property type="entry name" value="Immunoglobulins"/>
    <property type="match status" value="1"/>
</dbReference>
<feature type="domain" description="Fibronectin type-III" evidence="1">
    <location>
        <begin position="102"/>
        <end position="192"/>
    </location>
</feature>
<feature type="non-terminal residue" evidence="2">
    <location>
        <position position="1"/>
    </location>
</feature>
<accession>A0ABX0I7F2</accession>
<dbReference type="Proteomes" id="UP000800984">
    <property type="component" value="Unassembled WGS sequence"/>
</dbReference>
<protein>
    <recommendedName>
        <fullName evidence="1">Fibronectin type-III domain-containing protein</fullName>
    </recommendedName>
</protein>
<comment type="caution">
    <text evidence="2">The sequence shown here is derived from an EMBL/GenBank/DDBJ whole genome shotgun (WGS) entry which is preliminary data.</text>
</comment>
<keyword evidence="3" id="KW-1185">Reference proteome</keyword>
<dbReference type="SMART" id="SM00060">
    <property type="entry name" value="FN3"/>
    <property type="match status" value="1"/>
</dbReference>
<feature type="non-terminal residue" evidence="2">
    <location>
        <position position="354"/>
    </location>
</feature>
<proteinExistence type="predicted"/>